<dbReference type="GO" id="GO:0031012">
    <property type="term" value="C:extracellular matrix"/>
    <property type="evidence" value="ECO:0007669"/>
    <property type="project" value="TreeGrafter"/>
</dbReference>
<dbReference type="GO" id="GO:0030198">
    <property type="term" value="P:extracellular matrix organization"/>
    <property type="evidence" value="ECO:0007669"/>
    <property type="project" value="TreeGrafter"/>
</dbReference>
<dbReference type="GO" id="GO:0004222">
    <property type="term" value="F:metalloendopeptidase activity"/>
    <property type="evidence" value="ECO:0007669"/>
    <property type="project" value="InterPro"/>
</dbReference>
<dbReference type="PANTHER" id="PTHR13723">
    <property type="entry name" value="ADAMTS A DISINTEGRIN AND METALLOPROTEASE WITH THROMBOSPONDIN MOTIFS PROTEASE"/>
    <property type="match status" value="1"/>
</dbReference>
<proteinExistence type="predicted"/>
<evidence type="ECO:0000256" key="1">
    <source>
        <dbReference type="PROSITE-ProRule" id="PRU00276"/>
    </source>
</evidence>
<dbReference type="InterPro" id="IPR001590">
    <property type="entry name" value="Peptidase_M12B"/>
</dbReference>
<reference evidence="3" key="1">
    <citation type="submission" date="2020-11" db="EMBL/GenBank/DDBJ databases">
        <authorList>
            <person name="Tran Van P."/>
        </authorList>
    </citation>
    <scope>NUCLEOTIDE SEQUENCE</scope>
</reference>
<organism evidence="3">
    <name type="scientific">Timema californicum</name>
    <name type="common">California timema</name>
    <name type="synonym">Walking stick</name>
    <dbReference type="NCBI Taxonomy" id="61474"/>
    <lineage>
        <taxon>Eukaryota</taxon>
        <taxon>Metazoa</taxon>
        <taxon>Ecdysozoa</taxon>
        <taxon>Arthropoda</taxon>
        <taxon>Hexapoda</taxon>
        <taxon>Insecta</taxon>
        <taxon>Pterygota</taxon>
        <taxon>Neoptera</taxon>
        <taxon>Polyneoptera</taxon>
        <taxon>Phasmatodea</taxon>
        <taxon>Timematodea</taxon>
        <taxon>Timematoidea</taxon>
        <taxon>Timematidae</taxon>
        <taxon>Timema</taxon>
    </lineage>
</organism>
<dbReference type="PROSITE" id="PS50215">
    <property type="entry name" value="ADAM_MEPRO"/>
    <property type="match status" value="1"/>
</dbReference>
<dbReference type="Gene3D" id="3.40.390.10">
    <property type="entry name" value="Collagenase (Catalytic Domain)"/>
    <property type="match status" value="1"/>
</dbReference>
<protein>
    <submittedName>
        <fullName evidence="3">(California timema) hypothetical protein</fullName>
    </submittedName>
</protein>
<accession>A0A7R9P8P2</accession>
<feature type="domain" description="Peptidase M12B" evidence="2">
    <location>
        <begin position="269"/>
        <end position="473"/>
    </location>
</feature>
<dbReference type="CDD" id="cd04273">
    <property type="entry name" value="ZnMc_ADAMTS_like"/>
    <property type="match status" value="1"/>
</dbReference>
<dbReference type="AlphaFoldDB" id="A0A7R9P8P2"/>
<keyword evidence="1" id="KW-0479">Metal-binding</keyword>
<dbReference type="EMBL" id="OE181781">
    <property type="protein sequence ID" value="CAD7573694.1"/>
    <property type="molecule type" value="Genomic_DNA"/>
</dbReference>
<feature type="binding site" evidence="1">
    <location>
        <position position="418"/>
    </location>
    <ligand>
        <name>Zn(2+)</name>
        <dbReference type="ChEBI" id="CHEBI:29105"/>
        <note>catalytic</note>
    </ligand>
</feature>
<evidence type="ECO:0000313" key="3">
    <source>
        <dbReference type="EMBL" id="CAD7573694.1"/>
    </source>
</evidence>
<gene>
    <name evidence="3" type="ORF">TCMB3V08_LOCUS6325</name>
</gene>
<name>A0A7R9P8P2_TIMCA</name>
<feature type="active site" evidence="1">
    <location>
        <position position="419"/>
    </location>
</feature>
<evidence type="ECO:0000259" key="2">
    <source>
        <dbReference type="PROSITE" id="PS50215"/>
    </source>
</evidence>
<comment type="caution">
    <text evidence="1">Lacks conserved residue(s) required for the propagation of feature annotation.</text>
</comment>
<dbReference type="InterPro" id="IPR024079">
    <property type="entry name" value="MetalloPept_cat_dom_sf"/>
</dbReference>
<feature type="binding site" evidence="1">
    <location>
        <position position="428"/>
    </location>
    <ligand>
        <name>Zn(2+)</name>
        <dbReference type="ChEBI" id="CHEBI:29105"/>
        <note>catalytic</note>
    </ligand>
</feature>
<sequence>MMVPSRSFLIETSDLAAPFITLSRINGLTHFRSSSFSTRDITRKRGWGLTPSWIFPNIGLDGLTRFRLLSILRPCEGPGSELPAVFGSTVSAATMLSARPSLGTTYTGIAGREVVAASGCRKVPILRPGPHERNRSFLKVGYPVIVIPEGLLLRYSNRRTFIQEHKAVVSNNKPRRAGLLAKVVNGKAIGLREPWLLEQTGESSHYDVLMREDEKGPRPSPKAESIACTLTTRPNSYETEVFLNKSQEEDAPHERRRRSLHRSSYHQKYCVEIMVVADRKMAARHGPNLTAYILALMSSVSMIFKDASIGNPMSIAVVKVKVLEKDLVNRDPHQEGTSAIDMLGKFCEWQATYNDPDDSSPHHHDAALLLTRETICRDPFQQKCDTLGLAELGTMCKTNTSCAIVQDTGLSAAFTIAHELGHVLSMPHDDDMSCRRFHGNSIKRNVMSRMLDNNTNPWVWSKCSTHYLTEFLE</sequence>
<feature type="binding site" evidence="1">
    <location>
        <position position="422"/>
    </location>
    <ligand>
        <name>Zn(2+)</name>
        <dbReference type="ChEBI" id="CHEBI:29105"/>
        <note>catalytic</note>
    </ligand>
</feature>
<dbReference type="Pfam" id="PF01421">
    <property type="entry name" value="Reprolysin"/>
    <property type="match status" value="1"/>
</dbReference>
<dbReference type="PANTHER" id="PTHR13723:SF278">
    <property type="entry name" value="ADAM METALLOPEPTIDASE WITH THROMBOSPONDIN TYPE 1 MOTIF A, ISOFORM B"/>
    <property type="match status" value="1"/>
</dbReference>
<dbReference type="InterPro" id="IPR050439">
    <property type="entry name" value="ADAMTS_ADAMTS-like"/>
</dbReference>
<dbReference type="GO" id="GO:0046872">
    <property type="term" value="F:metal ion binding"/>
    <property type="evidence" value="ECO:0007669"/>
    <property type="project" value="UniProtKB-KW"/>
</dbReference>
<dbReference type="SUPFAM" id="SSF55486">
    <property type="entry name" value="Metalloproteases ('zincins'), catalytic domain"/>
    <property type="match status" value="1"/>
</dbReference>
<keyword evidence="1" id="KW-0862">Zinc</keyword>
<dbReference type="GO" id="GO:0006508">
    <property type="term" value="P:proteolysis"/>
    <property type="evidence" value="ECO:0007669"/>
    <property type="project" value="InterPro"/>
</dbReference>